<dbReference type="EMBL" id="FIID01000013">
    <property type="protein sequence ID" value="CYV88981.1"/>
    <property type="molecule type" value="Genomic_DNA"/>
</dbReference>
<dbReference type="InterPro" id="IPR020004">
    <property type="entry name" value="UDP-GlcNAc_Epase"/>
</dbReference>
<organism evidence="2 4">
    <name type="scientific">Streptococcus suis</name>
    <dbReference type="NCBI Taxonomy" id="1307"/>
    <lineage>
        <taxon>Bacteria</taxon>
        <taxon>Bacillati</taxon>
        <taxon>Bacillota</taxon>
        <taxon>Bacilli</taxon>
        <taxon>Lactobacillales</taxon>
        <taxon>Streptococcaceae</taxon>
        <taxon>Streptococcus</taxon>
    </lineage>
</organism>
<feature type="domain" description="UDP-N-acetylglucosamine 2-epimerase" evidence="1">
    <location>
        <begin position="24"/>
        <end position="361"/>
    </location>
</feature>
<evidence type="ECO:0000259" key="1">
    <source>
        <dbReference type="Pfam" id="PF02350"/>
    </source>
</evidence>
<dbReference type="InterPro" id="IPR029767">
    <property type="entry name" value="WecB-like"/>
</dbReference>
<dbReference type="InterPro" id="IPR003331">
    <property type="entry name" value="UDP_GlcNAc_Epimerase_2_dom"/>
</dbReference>
<dbReference type="CDD" id="cd03786">
    <property type="entry name" value="GTB_UDP-GlcNAc_2-Epimerase"/>
    <property type="match status" value="1"/>
</dbReference>
<dbReference type="Pfam" id="PF02350">
    <property type="entry name" value="Epimerase_2"/>
    <property type="match status" value="1"/>
</dbReference>
<protein>
    <submittedName>
        <fullName evidence="2">UDP-N-acetylglucosamine 2-epimerase</fullName>
    </submittedName>
</protein>
<proteinExistence type="predicted"/>
<dbReference type="PANTHER" id="PTHR43174">
    <property type="entry name" value="UDP-N-ACETYLGLUCOSAMINE 2-EPIMERASE"/>
    <property type="match status" value="1"/>
</dbReference>
<dbReference type="EMBL" id="FIIF01000019">
    <property type="protein sequence ID" value="CYV99492.1"/>
    <property type="molecule type" value="Genomic_DNA"/>
</dbReference>
<evidence type="ECO:0000313" key="5">
    <source>
        <dbReference type="Proteomes" id="UP000074825"/>
    </source>
</evidence>
<dbReference type="GO" id="GO:0006047">
    <property type="term" value="P:UDP-N-acetylglucosamine metabolic process"/>
    <property type="evidence" value="ECO:0007669"/>
    <property type="project" value="InterPro"/>
</dbReference>
<gene>
    <name evidence="2" type="primary">neuC</name>
    <name evidence="2" type="ORF">ERS132370_01273</name>
    <name evidence="3" type="ORF">ERS132444_01989</name>
</gene>
<reference evidence="4 5" key="1">
    <citation type="submission" date="2016-02" db="EMBL/GenBank/DDBJ databases">
        <authorList>
            <consortium name="Pathogen Informatics"/>
        </authorList>
    </citation>
    <scope>NUCLEOTIDE SEQUENCE [LARGE SCALE GENOMIC DNA]</scope>
    <source>
        <strain evidence="2 4">LSS8</strain>
        <strain evidence="3 5">LSS82</strain>
    </source>
</reference>
<sequence length="377" mass="42328">MKKICFVTGSRAEYGIMRRLLGLLQEDSEIELSLVVTAMHLEEKYGMTVGDIEADKRRIVKRIPLNLADTSKKIIARSLATLTEKLTDLFEEVHYDLVMILGDRYEMLPVANVALLYNIPICHIHGGEKTLGNFDESIRHAITKMSHLHLTSTEEFRNRVIQLGENPEYVYNIGAMGVENVLKQEFLTKDELAEELGVQLAEEYYVVLFHPVTLENDVAEEQTLALLTALAEDGKQCLIIGSNSDTHADRIMKRMYEFVTEHPTSHIFSSLPTRYYHSLVKYSNGLIGNSSSGLIEVPSLQVPTLNIGNRQLGRLSGPSVVHVGTSKEEVGMGLKQIKAVTDFTNPFEQPDSAQQAYQAIKAFLAIESSTMKEFHDR</sequence>
<dbReference type="SUPFAM" id="SSF53756">
    <property type="entry name" value="UDP-Glycosyltransferase/glycogen phosphorylase"/>
    <property type="match status" value="1"/>
</dbReference>
<evidence type="ECO:0000313" key="2">
    <source>
        <dbReference type="EMBL" id="CYV88981.1"/>
    </source>
</evidence>
<dbReference type="PANTHER" id="PTHR43174:SF3">
    <property type="entry name" value="UDP-N-ACETYLGLUCOSAMINE 2-EPIMERASE"/>
    <property type="match status" value="1"/>
</dbReference>
<evidence type="ECO:0000313" key="3">
    <source>
        <dbReference type="EMBL" id="CYV99492.1"/>
    </source>
</evidence>
<dbReference type="Proteomes" id="UP000074825">
    <property type="component" value="Unassembled WGS sequence"/>
</dbReference>
<dbReference type="Gene3D" id="3.40.50.2000">
    <property type="entry name" value="Glycogen Phosphorylase B"/>
    <property type="match status" value="2"/>
</dbReference>
<dbReference type="NCBIfam" id="TIGR03568">
    <property type="entry name" value="NeuC_NnaA"/>
    <property type="match status" value="1"/>
</dbReference>
<name>A0A0Z8LE73_STRSU</name>
<dbReference type="Proteomes" id="UP000072933">
    <property type="component" value="Unassembled WGS sequence"/>
</dbReference>
<dbReference type="RefSeq" id="WP_044668856.1">
    <property type="nucleotide sequence ID" value="NZ_CEDN01000066.1"/>
</dbReference>
<dbReference type="GO" id="GO:0004553">
    <property type="term" value="F:hydrolase activity, hydrolyzing O-glycosyl compounds"/>
    <property type="evidence" value="ECO:0007669"/>
    <property type="project" value="InterPro"/>
</dbReference>
<dbReference type="AlphaFoldDB" id="A0A0Z8LE73"/>
<accession>A0A0Z8LE73</accession>
<evidence type="ECO:0000313" key="4">
    <source>
        <dbReference type="Proteomes" id="UP000072933"/>
    </source>
</evidence>